<gene>
    <name evidence="3" type="ORF">P5673_019586</name>
</gene>
<dbReference type="Proteomes" id="UP001249851">
    <property type="component" value="Unassembled WGS sequence"/>
</dbReference>
<reference evidence="3" key="2">
    <citation type="journal article" date="2023" name="Science">
        <title>Genomic signatures of disease resistance in endangered staghorn corals.</title>
        <authorList>
            <person name="Vollmer S.V."/>
            <person name="Selwyn J.D."/>
            <person name="Despard B.A."/>
            <person name="Roesel C.L."/>
        </authorList>
    </citation>
    <scope>NUCLEOTIDE SEQUENCE</scope>
    <source>
        <strain evidence="3">K2</strain>
    </source>
</reference>
<feature type="coiled-coil region" evidence="1">
    <location>
        <begin position="107"/>
        <end position="142"/>
    </location>
</feature>
<dbReference type="GO" id="GO:0033554">
    <property type="term" value="P:cellular response to stress"/>
    <property type="evidence" value="ECO:0007669"/>
    <property type="project" value="UniProtKB-ARBA"/>
</dbReference>
<evidence type="ECO:0000256" key="1">
    <source>
        <dbReference type="SAM" id="Coils"/>
    </source>
</evidence>
<dbReference type="SUPFAM" id="SSF54495">
    <property type="entry name" value="UBC-like"/>
    <property type="match status" value="1"/>
</dbReference>
<dbReference type="PANTHER" id="PTHR12292">
    <property type="entry name" value="RWD DOMAIN-CONTAINING PROTEIN"/>
    <property type="match status" value="1"/>
</dbReference>
<dbReference type="GO" id="GO:0010468">
    <property type="term" value="P:regulation of gene expression"/>
    <property type="evidence" value="ECO:0007669"/>
    <property type="project" value="UniProtKB-ARBA"/>
</dbReference>
<keyword evidence="4" id="KW-1185">Reference proteome</keyword>
<dbReference type="PROSITE" id="PS50908">
    <property type="entry name" value="RWD"/>
    <property type="match status" value="1"/>
</dbReference>
<feature type="domain" description="RWD" evidence="2">
    <location>
        <begin position="10"/>
        <end position="117"/>
    </location>
</feature>
<accession>A0AAD9V1Q8</accession>
<dbReference type="GO" id="GO:0051246">
    <property type="term" value="P:regulation of protein metabolic process"/>
    <property type="evidence" value="ECO:0007669"/>
    <property type="project" value="UniProtKB-ARBA"/>
</dbReference>
<keyword evidence="1" id="KW-0175">Coiled coil</keyword>
<dbReference type="EMBL" id="JARQWQ010000046">
    <property type="protein sequence ID" value="KAK2558018.1"/>
    <property type="molecule type" value="Genomic_DNA"/>
</dbReference>
<dbReference type="Pfam" id="PF05773">
    <property type="entry name" value="RWD"/>
    <property type="match status" value="1"/>
</dbReference>
<dbReference type="InterPro" id="IPR016135">
    <property type="entry name" value="UBQ-conjugating_enzyme/RWD"/>
</dbReference>
<comment type="caution">
    <text evidence="3">The sequence shown here is derived from an EMBL/GenBank/DDBJ whole genome shotgun (WGS) entry which is preliminary data.</text>
</comment>
<dbReference type="SMART" id="SM00591">
    <property type="entry name" value="RWD"/>
    <property type="match status" value="1"/>
</dbReference>
<sequence length="226" mass="26071">MTDHKEEQELELEALTSIYPDEFALIESDPCCFQVLIVCEPEKPGDEDCKVSVTLQFTYVETYPDDPPTIEVSTYEGIDFTDVEKLQEFLEQEALENLGMAMVFTLVSAAQEKLNEFMNKLKEDKESEKLRKEKEVEEADRKKFVGTAVTLETFLAWRQTFEQEMMQINKKSKEDNLKGKLTGRQLFEQDEAMENSDAAFLEGEVKVDESLFQELDDLDLDGEDLE</sequence>
<dbReference type="FunFam" id="3.10.110.10:FF:000050">
    <property type="entry name" value="eIF-2-alpha kinase GCN2"/>
    <property type="match status" value="1"/>
</dbReference>
<dbReference type="InterPro" id="IPR006575">
    <property type="entry name" value="RWD_dom"/>
</dbReference>
<evidence type="ECO:0000259" key="2">
    <source>
        <dbReference type="PROSITE" id="PS50908"/>
    </source>
</evidence>
<protein>
    <submittedName>
        <fullName evidence="3">RWD domain-containing protein 1</fullName>
    </submittedName>
</protein>
<proteinExistence type="predicted"/>
<dbReference type="AlphaFoldDB" id="A0AAD9V1Q8"/>
<organism evidence="3 4">
    <name type="scientific">Acropora cervicornis</name>
    <name type="common">Staghorn coral</name>
    <dbReference type="NCBI Taxonomy" id="6130"/>
    <lineage>
        <taxon>Eukaryota</taxon>
        <taxon>Metazoa</taxon>
        <taxon>Cnidaria</taxon>
        <taxon>Anthozoa</taxon>
        <taxon>Hexacorallia</taxon>
        <taxon>Scleractinia</taxon>
        <taxon>Astrocoeniina</taxon>
        <taxon>Acroporidae</taxon>
        <taxon>Acropora</taxon>
    </lineage>
</organism>
<dbReference type="GO" id="GO:0009893">
    <property type="term" value="P:positive regulation of metabolic process"/>
    <property type="evidence" value="ECO:0007669"/>
    <property type="project" value="UniProtKB-ARBA"/>
</dbReference>
<name>A0AAD9V1Q8_ACRCE</name>
<evidence type="ECO:0000313" key="3">
    <source>
        <dbReference type="EMBL" id="KAK2558018.1"/>
    </source>
</evidence>
<reference evidence="3" key="1">
    <citation type="journal article" date="2023" name="G3 (Bethesda)">
        <title>Whole genome assembly and annotation of the endangered Caribbean coral Acropora cervicornis.</title>
        <authorList>
            <person name="Selwyn J.D."/>
            <person name="Vollmer S.V."/>
        </authorList>
    </citation>
    <scope>NUCLEOTIDE SEQUENCE</scope>
    <source>
        <strain evidence="3">K2</strain>
    </source>
</reference>
<evidence type="ECO:0000313" key="4">
    <source>
        <dbReference type="Proteomes" id="UP001249851"/>
    </source>
</evidence>
<dbReference type="InterPro" id="IPR040213">
    <property type="entry name" value="GIR2-like"/>
</dbReference>
<dbReference type="Gene3D" id="3.10.110.10">
    <property type="entry name" value="Ubiquitin Conjugating Enzyme"/>
    <property type="match status" value="1"/>
</dbReference>